<evidence type="ECO:0000256" key="2">
    <source>
        <dbReference type="SAM" id="MobiDB-lite"/>
    </source>
</evidence>
<feature type="compositionally biased region" description="Polar residues" evidence="2">
    <location>
        <begin position="517"/>
        <end position="536"/>
    </location>
</feature>
<feature type="region of interest" description="Disordered" evidence="2">
    <location>
        <begin position="477"/>
        <end position="505"/>
    </location>
</feature>
<feature type="compositionally biased region" description="Polar residues" evidence="2">
    <location>
        <begin position="695"/>
        <end position="707"/>
    </location>
</feature>
<dbReference type="OrthoDB" id="3438840at2759"/>
<feature type="region of interest" description="Disordered" evidence="2">
    <location>
        <begin position="311"/>
        <end position="352"/>
    </location>
</feature>
<organism evidence="3 4">
    <name type="scientific">Neurospora tetrasperma (strain FGSC 2508 / ATCC MYA-4615 / P0657)</name>
    <dbReference type="NCBI Taxonomy" id="510951"/>
    <lineage>
        <taxon>Eukaryota</taxon>
        <taxon>Fungi</taxon>
        <taxon>Dikarya</taxon>
        <taxon>Ascomycota</taxon>
        <taxon>Pezizomycotina</taxon>
        <taxon>Sordariomycetes</taxon>
        <taxon>Sordariomycetidae</taxon>
        <taxon>Sordariales</taxon>
        <taxon>Sordariaceae</taxon>
        <taxon>Neurospora</taxon>
    </lineage>
</organism>
<feature type="region of interest" description="Disordered" evidence="2">
    <location>
        <begin position="369"/>
        <end position="460"/>
    </location>
</feature>
<dbReference type="KEGG" id="nte:NEUTE1DRAFT126410"/>
<feature type="compositionally biased region" description="Polar residues" evidence="2">
    <location>
        <begin position="489"/>
        <end position="499"/>
    </location>
</feature>
<sequence length="1005" mass="109886">MAAITARSAAMETANLHTPGRGLQQQQRPQPQPQSQTSPSSSVPASPTLSNPDMILPDDPYYGHGNSPDSEIDARIRSKFMMWRSAQAAVTATSDLHKMFAVNSAQMGYNQQNTYGSSAPLTPTTPIIYGNGTILSDIGEVTEVESTPGRPSPTRLRGPATHRRNDSIDAVLRSASPVTGQSGLAKRLKPSLTAQKERRMSTESTSTITTITMEDRPAFLADINIDDAASVDDSVFQGDDEESMASSYVEGTIPRDRNLLGVAGGENGERLSTYSTTALSRRAEQILANAKKRLTTMEGNLSRARSSLHYTAPSLSSDGTPSPPQRTASANSRNGGYRSSSANYSGHTRMTSDIAMRNGLPYRISVQRSHSAMGSHGGNPRQSITASKSAEAIRGGWEDDAHRQTYNILTGKTLRPDGTAPDDDESPIHSYHGTSYGSDHSSGSSRDILSTPAPTSQMRDIKDQMKDLKGKISSLREQARVDSIKRRSVQSLRTPSPFTHAQVDQWFTETPSARNSEIFTPESLQRNPWNGEQDSSLDGEHPGSYGHLRGNLDSEDDSYEEGDVSGSFESAIDHFPEPASATAGMHMSQEEDSFDAFTENGDEEFEDAQELDDDQMSIGGESLYHDTVQHQISHEDREDAFDYEHFFLHSAMGALSQQHMDRRGSETSYTSEDSVETTRGPITDENTRMNGGGSDSRSINFHSRSRRGSVNSISTIETFRTAQEGRPRRYYEADDSISEEVYDEYPYEDEYTPDFESAGKRKSASFSAGTGYTRVDSRAHGSRISNIKTSSTGTIRSYRESFQSVYEGGSGPDTQQYPDPNNNNNNRNSSLSVRRCPISPVASTHNLEHRPSVSSIGSAGTNRSFPLVPNKQRNRGNTASTVVPAVSIAVSTPESVYLTPDQELRSISSVLLSETASVCEQQQETENQRADSRLTSNSLDNPAALQALLREDKYLVERLVASLGKCVLGLTENGRASAESRMYRRRIDMARKILEGFEGGADGQQ</sequence>
<feature type="compositionally biased region" description="Polar residues" evidence="2">
    <location>
        <begin position="311"/>
        <end position="351"/>
    </location>
</feature>
<protein>
    <submittedName>
        <fullName evidence="3">Uncharacterized protein</fullName>
    </submittedName>
</protein>
<feature type="compositionally biased region" description="Low complexity" evidence="2">
    <location>
        <begin position="429"/>
        <end position="445"/>
    </location>
</feature>
<feature type="compositionally biased region" description="Acidic residues" evidence="2">
    <location>
        <begin position="553"/>
        <end position="563"/>
    </location>
</feature>
<gene>
    <name evidence="3" type="ORF">NEUTE1DRAFT_126410</name>
</gene>
<dbReference type="GeneID" id="20824952"/>
<proteinExistence type="predicted"/>
<dbReference type="HOGENOM" id="CLU_008005_0_0_1"/>
<dbReference type="Proteomes" id="UP000008065">
    <property type="component" value="Unassembled WGS sequence"/>
</dbReference>
<evidence type="ECO:0000313" key="3">
    <source>
        <dbReference type="EMBL" id="EGO53005.1"/>
    </source>
</evidence>
<feature type="region of interest" description="Disordered" evidence="2">
    <location>
        <begin position="662"/>
        <end position="707"/>
    </location>
</feature>
<evidence type="ECO:0000313" key="4">
    <source>
        <dbReference type="Proteomes" id="UP000008065"/>
    </source>
</evidence>
<feature type="compositionally biased region" description="Polar residues" evidence="2">
    <location>
        <begin position="852"/>
        <end position="864"/>
    </location>
</feature>
<feature type="coiled-coil region" evidence="1">
    <location>
        <begin position="280"/>
        <end position="307"/>
    </location>
</feature>
<keyword evidence="4" id="KW-1185">Reference proteome</keyword>
<feature type="region of interest" description="Disordered" evidence="2">
    <location>
        <begin position="176"/>
        <end position="205"/>
    </location>
</feature>
<reference evidence="4" key="1">
    <citation type="journal article" date="2011" name="Genetics">
        <title>Massive changes in genome architecture accompany the transition to self-fertility in the filamentous fungus Neurospora tetrasperma.</title>
        <authorList>
            <person name="Ellison C.E."/>
            <person name="Stajich J.E."/>
            <person name="Jacobson D.J."/>
            <person name="Natvig D.O."/>
            <person name="Lapidus A."/>
            <person name="Foster B."/>
            <person name="Aerts A."/>
            <person name="Riley R."/>
            <person name="Lindquist E.A."/>
            <person name="Grigoriev I.V."/>
            <person name="Taylor J.W."/>
        </authorList>
    </citation>
    <scope>NUCLEOTIDE SEQUENCE [LARGE SCALE GENOMIC DNA]</scope>
    <source>
        <strain evidence="4">FGSC 2508 / P0657</strain>
    </source>
</reference>
<evidence type="ECO:0000256" key="1">
    <source>
        <dbReference type="SAM" id="Coils"/>
    </source>
</evidence>
<feature type="region of interest" description="Disordered" evidence="2">
    <location>
        <begin position="517"/>
        <end position="565"/>
    </location>
</feature>
<feature type="compositionally biased region" description="Low complexity" evidence="2">
    <location>
        <begin position="821"/>
        <end position="835"/>
    </location>
</feature>
<feature type="region of interest" description="Disordered" evidence="2">
    <location>
        <begin position="752"/>
        <end position="876"/>
    </location>
</feature>
<accession>F8N0R9</accession>
<dbReference type="AlphaFoldDB" id="F8N0R9"/>
<name>F8N0R9_NEUT8</name>
<feature type="compositionally biased region" description="Polar residues" evidence="2">
    <location>
        <begin position="783"/>
        <end position="804"/>
    </location>
</feature>
<dbReference type="RefSeq" id="XP_009856631.1">
    <property type="nucleotide sequence ID" value="XM_009858329.1"/>
</dbReference>
<feature type="region of interest" description="Disordered" evidence="2">
    <location>
        <begin position="1"/>
        <end position="70"/>
    </location>
</feature>
<dbReference type="EMBL" id="GL891382">
    <property type="protein sequence ID" value="EGO53005.1"/>
    <property type="molecule type" value="Genomic_DNA"/>
</dbReference>
<feature type="compositionally biased region" description="Low complexity" evidence="2">
    <location>
        <begin position="24"/>
        <end position="47"/>
    </location>
</feature>
<dbReference type="VEuPathDB" id="FungiDB:NEUTE1DRAFT_126410"/>
<keyword evidence="1" id="KW-0175">Coiled coil</keyword>